<evidence type="ECO:0000313" key="2">
    <source>
        <dbReference type="EMBL" id="ABA87880.1"/>
    </source>
</evidence>
<dbReference type="PIRSF" id="PIRSF004681">
    <property type="entry name" value="UCP004681"/>
    <property type="match status" value="1"/>
</dbReference>
<dbReference type="eggNOG" id="COG0432">
    <property type="taxonomic scope" value="Bacteria"/>
</dbReference>
<dbReference type="InterPro" id="IPR035917">
    <property type="entry name" value="YjbQ-like_sf"/>
</dbReference>
<organism evidence="2 3">
    <name type="scientific">Syntrophotalea carbinolica (strain DSM 2380 / NBRC 103641 / GraBd1)</name>
    <name type="common">Pelobacter carbinolicus</name>
    <dbReference type="NCBI Taxonomy" id="338963"/>
    <lineage>
        <taxon>Bacteria</taxon>
        <taxon>Pseudomonadati</taxon>
        <taxon>Thermodesulfobacteriota</taxon>
        <taxon>Desulfuromonadia</taxon>
        <taxon>Desulfuromonadales</taxon>
        <taxon>Syntrophotaleaceae</taxon>
        <taxon>Syntrophotalea</taxon>
    </lineage>
</organism>
<name>Q3A6X7_SYNC1</name>
<comment type="similarity">
    <text evidence="1">Belongs to the UPF0047 family.</text>
</comment>
<evidence type="ECO:0000313" key="3">
    <source>
        <dbReference type="Proteomes" id="UP000002534"/>
    </source>
</evidence>
<dbReference type="InterPro" id="IPR001602">
    <property type="entry name" value="UPF0047_YjbQ-like"/>
</dbReference>
<sequence>MITLEVNSRQREEFIDISAQVRQAIRNAGVNRGIACLHVPHTTAAVTINENADPDVLHDLLLGLERLAPRDAGYRHAEGNSDAHIKSSLLGVDQTLLVENGEPVLGTWQGIYFCEFDGPRRRRLHIRILEK</sequence>
<dbReference type="SUPFAM" id="SSF111038">
    <property type="entry name" value="YjbQ-like"/>
    <property type="match status" value="1"/>
</dbReference>
<dbReference type="Gene3D" id="2.60.120.460">
    <property type="entry name" value="YjbQ-like"/>
    <property type="match status" value="1"/>
</dbReference>
<dbReference type="AlphaFoldDB" id="Q3A6X7"/>
<dbReference type="RefSeq" id="WP_011340321.1">
    <property type="nucleotide sequence ID" value="NC_007498.2"/>
</dbReference>
<dbReference type="Proteomes" id="UP000002534">
    <property type="component" value="Chromosome"/>
</dbReference>
<evidence type="ECO:0000256" key="1">
    <source>
        <dbReference type="ARBA" id="ARBA00005534"/>
    </source>
</evidence>
<protein>
    <recommendedName>
        <fullName evidence="4">YjbQ family protein</fullName>
    </recommendedName>
</protein>
<proteinExistence type="inferred from homology"/>
<dbReference type="OrthoDB" id="9801725at2"/>
<reference evidence="2 3" key="2">
    <citation type="journal article" date="2012" name="BMC Genomics">
        <title>The genome of Pelobacter carbinolicus reveals surprising metabolic capabilities and physiological features.</title>
        <authorList>
            <person name="Aklujkar M."/>
            <person name="Haveman S.A."/>
            <person name="Didonato R.Jr."/>
            <person name="Chertkov O."/>
            <person name="Han C.S."/>
            <person name="Land M.L."/>
            <person name="Brown P."/>
            <person name="Lovley D.R."/>
        </authorList>
    </citation>
    <scope>NUCLEOTIDE SEQUENCE [LARGE SCALE GENOMIC DNA]</scope>
    <source>
        <strain evidence="3">DSM 2380 / NBRC 103641 / GraBd1</strain>
    </source>
</reference>
<accession>Q3A6X7</accession>
<dbReference type="HOGENOM" id="CLU_096980_1_1_7"/>
<dbReference type="KEGG" id="pca:Pcar_0621"/>
<dbReference type="PANTHER" id="PTHR30615">
    <property type="entry name" value="UNCHARACTERIZED PROTEIN YJBQ-RELATED"/>
    <property type="match status" value="1"/>
</dbReference>
<dbReference type="EMBL" id="CP000142">
    <property type="protein sequence ID" value="ABA87880.1"/>
    <property type="molecule type" value="Genomic_DNA"/>
</dbReference>
<reference evidence="3" key="1">
    <citation type="submission" date="2005-10" db="EMBL/GenBank/DDBJ databases">
        <title>Complete sequence of Pelobacter carbinolicus DSM 2380.</title>
        <authorList>
            <person name="Copeland A."/>
            <person name="Lucas S."/>
            <person name="Lapidus A."/>
            <person name="Barry K."/>
            <person name="Detter J.C."/>
            <person name="Glavina T."/>
            <person name="Hammon N."/>
            <person name="Israni S."/>
            <person name="Pitluck S."/>
            <person name="Chertkov O."/>
            <person name="Schmutz J."/>
            <person name="Larimer F."/>
            <person name="Land M."/>
            <person name="Kyrpides N."/>
            <person name="Ivanova N."/>
            <person name="Richardson P."/>
        </authorList>
    </citation>
    <scope>NUCLEOTIDE SEQUENCE [LARGE SCALE GENOMIC DNA]</scope>
    <source>
        <strain evidence="3">DSM 2380 / NBRC 103641 / GraBd1</strain>
    </source>
</reference>
<evidence type="ECO:0008006" key="4">
    <source>
        <dbReference type="Google" id="ProtNLM"/>
    </source>
</evidence>
<keyword evidence="3" id="KW-1185">Reference proteome</keyword>
<dbReference type="Pfam" id="PF01894">
    <property type="entry name" value="YjbQ"/>
    <property type="match status" value="1"/>
</dbReference>
<dbReference type="STRING" id="338963.Pcar_0621"/>
<dbReference type="NCBIfam" id="TIGR00149">
    <property type="entry name" value="TIGR00149_YjbQ"/>
    <property type="match status" value="1"/>
</dbReference>
<dbReference type="PANTHER" id="PTHR30615:SF8">
    <property type="entry name" value="UPF0047 PROTEIN C4A8.02C"/>
    <property type="match status" value="1"/>
</dbReference>
<gene>
    <name evidence="2" type="ordered locus">Pcar_0621</name>
</gene>